<evidence type="ECO:0000313" key="3">
    <source>
        <dbReference type="Proteomes" id="UP001145050"/>
    </source>
</evidence>
<dbReference type="AlphaFoldDB" id="A0A9X3WTS3"/>
<dbReference type="Pfam" id="PF13527">
    <property type="entry name" value="Acetyltransf_9"/>
    <property type="match status" value="1"/>
</dbReference>
<dbReference type="PROSITE" id="PS51186">
    <property type="entry name" value="GNAT"/>
    <property type="match status" value="1"/>
</dbReference>
<protein>
    <submittedName>
        <fullName evidence="2">GNAT family N-acetyltransferase</fullName>
        <ecNumber evidence="2">2.3.1.-</ecNumber>
    </submittedName>
</protein>
<feature type="domain" description="N-acetyltransferase" evidence="1">
    <location>
        <begin position="131"/>
        <end position="262"/>
    </location>
</feature>
<evidence type="ECO:0000313" key="2">
    <source>
        <dbReference type="EMBL" id="MDC3425802.1"/>
    </source>
</evidence>
<reference evidence="2" key="1">
    <citation type="submission" date="2022-06" db="EMBL/GenBank/DDBJ databases">
        <title>Aquibacillus sp. a new bacterium isolated from soil saline samples.</title>
        <authorList>
            <person name="Galisteo C."/>
            <person name="De La Haba R."/>
            <person name="Sanchez-Porro C."/>
            <person name="Ventosa A."/>
        </authorList>
    </citation>
    <scope>NUCLEOTIDE SEQUENCE</scope>
    <source>
        <strain evidence="2">3ASR75-11</strain>
    </source>
</reference>
<dbReference type="EMBL" id="JAMQKB010000021">
    <property type="protein sequence ID" value="MDC3425802.1"/>
    <property type="molecule type" value="Genomic_DNA"/>
</dbReference>
<accession>A0A9X3WTS3</accession>
<keyword evidence="2" id="KW-0012">Acyltransferase</keyword>
<dbReference type="SUPFAM" id="SSF55729">
    <property type="entry name" value="Acyl-CoA N-acyltransferases (Nat)"/>
    <property type="match status" value="1"/>
</dbReference>
<name>A0A9X3WTS3_9BACI</name>
<proteinExistence type="predicted"/>
<dbReference type="InterPro" id="IPR000182">
    <property type="entry name" value="GNAT_dom"/>
</dbReference>
<dbReference type="Gene3D" id="3.40.630.30">
    <property type="match status" value="1"/>
</dbReference>
<dbReference type="RefSeq" id="WP_272437620.1">
    <property type="nucleotide sequence ID" value="NZ_JAMQKB010000021.1"/>
</dbReference>
<dbReference type="GO" id="GO:0016747">
    <property type="term" value="F:acyltransferase activity, transferring groups other than amino-acyl groups"/>
    <property type="evidence" value="ECO:0007669"/>
    <property type="project" value="InterPro"/>
</dbReference>
<sequence>MIRVLTETDREQCLAFVKEKPAENLFIIGDIEAFGFDEDFQDLWGDFDEAGDLKAVLLRYRENYIIYSPGDFNASGIGEIIAKDSRTHKFLSGISSIVNKVVVHLSQKPRKTREFYYAKCEKMQDLQIPDINIKQAGIHDIPRIIELQKQIPEFETRDGQEESLKKNMEEGISRTYYVEDGEKIISTAMTTAENSMSAMVVGVCTHSEYEKKGYASACMTHLCGELLKEGKDLCLFYDNPKAGNIYKRLGFVDIGKWVMHVF</sequence>
<keyword evidence="3" id="KW-1185">Reference proteome</keyword>
<gene>
    <name evidence="2" type="ORF">NC797_14940</name>
</gene>
<keyword evidence="2" id="KW-0808">Transferase</keyword>
<comment type="caution">
    <text evidence="2">The sequence shown here is derived from an EMBL/GenBank/DDBJ whole genome shotgun (WGS) entry which is preliminary data.</text>
</comment>
<organism evidence="2 3">
    <name type="scientific">Terrihalobacillus insolitus</name>
    <dbReference type="NCBI Taxonomy" id="2950438"/>
    <lineage>
        <taxon>Bacteria</taxon>
        <taxon>Bacillati</taxon>
        <taxon>Bacillota</taxon>
        <taxon>Bacilli</taxon>
        <taxon>Bacillales</taxon>
        <taxon>Bacillaceae</taxon>
        <taxon>Terrihalobacillus</taxon>
    </lineage>
</organism>
<dbReference type="InterPro" id="IPR016181">
    <property type="entry name" value="Acyl_CoA_acyltransferase"/>
</dbReference>
<dbReference type="EC" id="2.3.1.-" evidence="2"/>
<evidence type="ECO:0000259" key="1">
    <source>
        <dbReference type="PROSITE" id="PS51186"/>
    </source>
</evidence>
<dbReference type="Proteomes" id="UP001145050">
    <property type="component" value="Unassembled WGS sequence"/>
</dbReference>